<evidence type="ECO:0000256" key="8">
    <source>
        <dbReference type="ARBA" id="ARBA00022764"/>
    </source>
</evidence>
<dbReference type="EMBL" id="UHIO01000001">
    <property type="protein sequence ID" value="SUP43361.1"/>
    <property type="molecule type" value="Genomic_DNA"/>
</dbReference>
<name>A0A380NMW2_9FIRM</name>
<dbReference type="GO" id="GO:0043190">
    <property type="term" value="C:ATP-binding cassette (ABC) transporter complex"/>
    <property type="evidence" value="ECO:0007669"/>
    <property type="project" value="InterPro"/>
</dbReference>
<dbReference type="SUPFAM" id="SSF53850">
    <property type="entry name" value="Periplasmic binding protein-like II"/>
    <property type="match status" value="1"/>
</dbReference>
<evidence type="ECO:0000259" key="10">
    <source>
        <dbReference type="Pfam" id="PF00496"/>
    </source>
</evidence>
<dbReference type="GO" id="GO:0042938">
    <property type="term" value="P:dipeptide transport"/>
    <property type="evidence" value="ECO:0007669"/>
    <property type="project" value="TreeGrafter"/>
</dbReference>
<comment type="subcellular location">
    <subcellularLocation>
        <location evidence="2">Cell membrane</location>
        <topology evidence="2">Lipid-anchor</topology>
    </subcellularLocation>
    <subcellularLocation>
        <location evidence="3">Periplasm</location>
    </subcellularLocation>
</comment>
<dbReference type="AlphaFoldDB" id="A0A380NMW2"/>
<comment type="function">
    <text evidence="1">Part of the ABC transporter complex GsiABCD involved in glutathione import. Binds glutathione.</text>
</comment>
<dbReference type="InterPro" id="IPR039424">
    <property type="entry name" value="SBP_5"/>
</dbReference>
<sequence length="543" mass="59788">MKKFKWMSLCSLLLVATLFMAGCGSDSNSGATTIPEGKSISQSKDVVAAIPVDITTMDPMDTSDTLSGGIQRLVMDGLYSFEDDMKLKPMLATGYTANKEATEYTFTLRKGVKFTDGTDWNADAAIANVNKWVDKSLGLKRTNFISGVIQKVEKIDDYTIKFTLNKPFGAFVNNMAHPAMVMMSPKQLAQGVDVTAKHPVGTGQYKFVEWVPGDHIKLELNKEWWGYNKDVSGGKAIVEADAGFKSISFKPVIESASRVAMLQSGDAQMVFDVPTEGFAALKEDSNIKAEEIESIVVRYLFINTQKPTLSDIRVRQAIAHGIDKQAFLNVVRNGLGSVATSVIGPNVQFYKGNDPVPYDVTKAKSLLKEAGYENGLTLKLLIFNTTSSLKQAEFYKQQLAEIGINVEIVSMESAIVNQKVQGFRGEGKDAEYDLYIAGWSPSTGDADWGIRPLLASESIPPLNYNLSYYQNPEMDSYIQAALTTSDNEVRKEAYAKAQDLFWKDIPMIAVSNEPATWATSNKIVNVRLYPDNGINMSKARMAE</sequence>
<feature type="domain" description="Solute-binding protein family 5" evidence="10">
    <location>
        <begin position="86"/>
        <end position="456"/>
    </location>
</feature>
<evidence type="ECO:0000256" key="5">
    <source>
        <dbReference type="ARBA" id="ARBA00017393"/>
    </source>
</evidence>
<keyword evidence="12" id="KW-1185">Reference proteome</keyword>
<dbReference type="InterPro" id="IPR030678">
    <property type="entry name" value="Peptide/Ni-bd"/>
</dbReference>
<keyword evidence="7 9" id="KW-0732">Signal</keyword>
<feature type="signal peptide" evidence="9">
    <location>
        <begin position="1"/>
        <end position="21"/>
    </location>
</feature>
<protein>
    <recommendedName>
        <fullName evidence="5">Glutathione-binding protein GsiB</fullName>
    </recommendedName>
</protein>
<accession>A0A380NMW2</accession>
<feature type="chain" id="PRO_5039136827" description="Glutathione-binding protein GsiB" evidence="9">
    <location>
        <begin position="22"/>
        <end position="543"/>
    </location>
</feature>
<dbReference type="InterPro" id="IPR000914">
    <property type="entry name" value="SBP_5_dom"/>
</dbReference>
<dbReference type="GO" id="GO:1904680">
    <property type="term" value="F:peptide transmembrane transporter activity"/>
    <property type="evidence" value="ECO:0007669"/>
    <property type="project" value="TreeGrafter"/>
</dbReference>
<dbReference type="Gene3D" id="3.40.190.10">
    <property type="entry name" value="Periplasmic binding protein-like II"/>
    <property type="match status" value="1"/>
</dbReference>
<keyword evidence="8" id="KW-0574">Periplasm</keyword>
<keyword evidence="6" id="KW-0813">Transport</keyword>
<dbReference type="PANTHER" id="PTHR30290">
    <property type="entry name" value="PERIPLASMIC BINDING COMPONENT OF ABC TRANSPORTER"/>
    <property type="match status" value="1"/>
</dbReference>
<evidence type="ECO:0000313" key="12">
    <source>
        <dbReference type="Proteomes" id="UP000255367"/>
    </source>
</evidence>
<comment type="similarity">
    <text evidence="4">Belongs to the bacterial solute-binding protein 5 family.</text>
</comment>
<evidence type="ECO:0000256" key="6">
    <source>
        <dbReference type="ARBA" id="ARBA00022448"/>
    </source>
</evidence>
<dbReference type="Gene3D" id="3.10.105.10">
    <property type="entry name" value="Dipeptide-binding Protein, Domain 3"/>
    <property type="match status" value="1"/>
</dbReference>
<evidence type="ECO:0000256" key="4">
    <source>
        <dbReference type="ARBA" id="ARBA00005695"/>
    </source>
</evidence>
<dbReference type="PANTHER" id="PTHR30290:SF32">
    <property type="entry name" value="GLUTATHIONE-BINDING PROTEIN GSIB"/>
    <property type="match status" value="1"/>
</dbReference>
<reference evidence="11 12" key="1">
    <citation type="submission" date="2018-06" db="EMBL/GenBank/DDBJ databases">
        <authorList>
            <consortium name="Pathogen Informatics"/>
            <person name="Doyle S."/>
        </authorList>
    </citation>
    <scope>NUCLEOTIDE SEQUENCE [LARGE SCALE GENOMIC DNA]</scope>
    <source>
        <strain evidence="11 12">NCTC12020</strain>
    </source>
</reference>
<dbReference type="PIRSF" id="PIRSF002741">
    <property type="entry name" value="MppA"/>
    <property type="match status" value="1"/>
</dbReference>
<dbReference type="InterPro" id="IPR023765">
    <property type="entry name" value="SBP_5_CS"/>
</dbReference>
<dbReference type="Pfam" id="PF00496">
    <property type="entry name" value="SBP_bac_5"/>
    <property type="match status" value="1"/>
</dbReference>
<dbReference type="Gene3D" id="3.90.76.10">
    <property type="entry name" value="Dipeptide-binding Protein, Domain 1"/>
    <property type="match status" value="1"/>
</dbReference>
<evidence type="ECO:0000256" key="2">
    <source>
        <dbReference type="ARBA" id="ARBA00004193"/>
    </source>
</evidence>
<dbReference type="PROSITE" id="PS01040">
    <property type="entry name" value="SBP_BACTERIAL_5"/>
    <property type="match status" value="1"/>
</dbReference>
<evidence type="ECO:0000256" key="7">
    <source>
        <dbReference type="ARBA" id="ARBA00022729"/>
    </source>
</evidence>
<evidence type="ECO:0000256" key="1">
    <source>
        <dbReference type="ARBA" id="ARBA00003489"/>
    </source>
</evidence>
<evidence type="ECO:0000313" key="11">
    <source>
        <dbReference type="EMBL" id="SUP43361.1"/>
    </source>
</evidence>
<evidence type="ECO:0000256" key="3">
    <source>
        <dbReference type="ARBA" id="ARBA00004418"/>
    </source>
</evidence>
<evidence type="ECO:0000256" key="9">
    <source>
        <dbReference type="SAM" id="SignalP"/>
    </source>
</evidence>
<gene>
    <name evidence="11" type="primary">gsiB</name>
    <name evidence="11" type="ORF">NCTC12020_01156</name>
</gene>
<dbReference type="GO" id="GO:0030288">
    <property type="term" value="C:outer membrane-bounded periplasmic space"/>
    <property type="evidence" value="ECO:0007669"/>
    <property type="project" value="TreeGrafter"/>
</dbReference>
<proteinExistence type="inferred from homology"/>
<dbReference type="Proteomes" id="UP000255367">
    <property type="component" value="Unassembled WGS sequence"/>
</dbReference>
<dbReference type="PROSITE" id="PS51257">
    <property type="entry name" value="PROKAR_LIPOPROTEIN"/>
    <property type="match status" value="1"/>
</dbReference>
<organism evidence="11 12">
    <name type="scientific">Veillonella criceti</name>
    <dbReference type="NCBI Taxonomy" id="103891"/>
    <lineage>
        <taxon>Bacteria</taxon>
        <taxon>Bacillati</taxon>
        <taxon>Bacillota</taxon>
        <taxon>Negativicutes</taxon>
        <taxon>Veillonellales</taxon>
        <taxon>Veillonellaceae</taxon>
        <taxon>Veillonella</taxon>
    </lineage>
</organism>
<dbReference type="RefSeq" id="WP_218564758.1">
    <property type="nucleotide sequence ID" value="NZ_UHIO01000001.1"/>
</dbReference>